<keyword evidence="3" id="KW-1185">Reference proteome</keyword>
<organism evidence="2 3">
    <name type="scientific">Isachenkonia alkalipeptolytica</name>
    <dbReference type="NCBI Taxonomy" id="2565777"/>
    <lineage>
        <taxon>Bacteria</taxon>
        <taxon>Bacillati</taxon>
        <taxon>Bacillota</taxon>
        <taxon>Clostridia</taxon>
        <taxon>Eubacteriales</taxon>
        <taxon>Clostridiaceae</taxon>
        <taxon>Isachenkonia</taxon>
    </lineage>
</organism>
<dbReference type="EMBL" id="SUMG01000001">
    <property type="protein sequence ID" value="NBG86910.1"/>
    <property type="molecule type" value="Genomic_DNA"/>
</dbReference>
<name>A0AA44BD86_9CLOT</name>
<sequence>MIGLYAVTAIAFLISLLIDRERTIKAVKIGWKKFTKILPGYLKILMILSVVLLVPNEIIARYLGESSSYFGIIVAGIFGSITMMPGFIAYPLAGVFLDQGVSYMVIAAFVTTLMMVGVATYPVEKQYFGKRSTIIRNVTAFGIAMIIALSMGLFYGELI</sequence>
<dbReference type="RefSeq" id="WP_160718219.1">
    <property type="nucleotide sequence ID" value="NZ_SUMG01000001.1"/>
</dbReference>
<evidence type="ECO:0000256" key="1">
    <source>
        <dbReference type="SAM" id="Phobius"/>
    </source>
</evidence>
<protein>
    <recommendedName>
        <fullName evidence="4">Permease</fullName>
    </recommendedName>
</protein>
<dbReference type="AlphaFoldDB" id="A0AA44BD86"/>
<keyword evidence="1" id="KW-0472">Membrane</keyword>
<feature type="transmembrane region" description="Helical" evidence="1">
    <location>
        <begin position="70"/>
        <end position="90"/>
    </location>
</feature>
<evidence type="ECO:0000313" key="3">
    <source>
        <dbReference type="Proteomes" id="UP000449710"/>
    </source>
</evidence>
<keyword evidence="1" id="KW-1133">Transmembrane helix</keyword>
<evidence type="ECO:0000313" key="2">
    <source>
        <dbReference type="EMBL" id="NBG86910.1"/>
    </source>
</evidence>
<keyword evidence="1" id="KW-0812">Transmembrane</keyword>
<feature type="transmembrane region" description="Helical" evidence="1">
    <location>
        <begin position="134"/>
        <end position="155"/>
    </location>
</feature>
<feature type="transmembrane region" description="Helical" evidence="1">
    <location>
        <begin position="102"/>
        <end position="122"/>
    </location>
</feature>
<dbReference type="Proteomes" id="UP000449710">
    <property type="component" value="Unassembled WGS sequence"/>
</dbReference>
<reference evidence="2 3" key="1">
    <citation type="submission" date="2019-04" db="EMBL/GenBank/DDBJ databases">
        <title>Isachenkonia alkalipeptolytica gen. nov. sp. nov. a new anaerobic, alkiliphilic organothrophic bacterium capable to reduce synthesized ferrihydrite isolated from a soda lake.</title>
        <authorList>
            <person name="Toshchakov S.V."/>
            <person name="Zavarzina D.G."/>
            <person name="Zhilina T.N."/>
            <person name="Kostrikina N.A."/>
            <person name="Kublanov I.V."/>
        </authorList>
    </citation>
    <scope>NUCLEOTIDE SEQUENCE [LARGE SCALE GENOMIC DNA]</scope>
    <source>
        <strain evidence="2 3">Z-1701</strain>
    </source>
</reference>
<accession>A0AA44BD86</accession>
<feature type="transmembrane region" description="Helical" evidence="1">
    <location>
        <begin position="44"/>
        <end position="63"/>
    </location>
</feature>
<proteinExistence type="predicted"/>
<comment type="caution">
    <text evidence="2">The sequence shown here is derived from an EMBL/GenBank/DDBJ whole genome shotgun (WGS) entry which is preliminary data.</text>
</comment>
<gene>
    <name evidence="2" type="ORF">ISALK_00205</name>
</gene>
<evidence type="ECO:0008006" key="4">
    <source>
        <dbReference type="Google" id="ProtNLM"/>
    </source>
</evidence>